<feature type="compositionally biased region" description="Polar residues" evidence="4">
    <location>
        <begin position="1"/>
        <end position="10"/>
    </location>
</feature>
<feature type="region of interest" description="Disordered" evidence="4">
    <location>
        <begin position="1"/>
        <end position="27"/>
    </location>
</feature>
<evidence type="ECO:0000313" key="6">
    <source>
        <dbReference type="EMBL" id="VDD95627.1"/>
    </source>
</evidence>
<organism evidence="8">
    <name type="scientific">Enterobius vermicularis</name>
    <name type="common">Human pinworm</name>
    <dbReference type="NCBI Taxonomy" id="51028"/>
    <lineage>
        <taxon>Eukaryota</taxon>
        <taxon>Metazoa</taxon>
        <taxon>Ecdysozoa</taxon>
        <taxon>Nematoda</taxon>
        <taxon>Chromadorea</taxon>
        <taxon>Rhabditida</taxon>
        <taxon>Spirurina</taxon>
        <taxon>Oxyuridomorpha</taxon>
        <taxon>Oxyuroidea</taxon>
        <taxon>Oxyuridae</taxon>
        <taxon>Enterobius</taxon>
    </lineage>
</organism>
<reference evidence="8" key="1">
    <citation type="submission" date="2017-02" db="UniProtKB">
        <authorList>
            <consortium name="WormBaseParasite"/>
        </authorList>
    </citation>
    <scope>IDENTIFICATION</scope>
</reference>
<dbReference type="OrthoDB" id="5827932at2759"/>
<keyword evidence="7" id="KW-1185">Reference proteome</keyword>
<evidence type="ECO:0000256" key="1">
    <source>
        <dbReference type="ARBA" id="ARBA00011764"/>
    </source>
</evidence>
<feature type="domain" description="Myb/SANT-like DNA-binding" evidence="5">
    <location>
        <begin position="242"/>
        <end position="312"/>
    </location>
</feature>
<evidence type="ECO:0000256" key="3">
    <source>
        <dbReference type="ARBA" id="ARBA00025466"/>
    </source>
</evidence>
<evidence type="ECO:0000256" key="4">
    <source>
        <dbReference type="SAM" id="MobiDB-lite"/>
    </source>
</evidence>
<protein>
    <recommendedName>
        <fullName evidence="2">Regulatory protein zeste</fullName>
    </recommendedName>
</protein>
<comment type="subunit">
    <text evidence="1">Self-associates forming complexes of several hundred monomers.</text>
</comment>
<dbReference type="Proteomes" id="UP000274131">
    <property type="component" value="Unassembled WGS sequence"/>
</dbReference>
<evidence type="ECO:0000256" key="2">
    <source>
        <dbReference type="ARBA" id="ARBA00016807"/>
    </source>
</evidence>
<dbReference type="InterPro" id="IPR028002">
    <property type="entry name" value="Myb_DNA-bind_5"/>
</dbReference>
<evidence type="ECO:0000259" key="5">
    <source>
        <dbReference type="Pfam" id="PF13873"/>
    </source>
</evidence>
<dbReference type="EMBL" id="UXUI01010788">
    <property type="protein sequence ID" value="VDD95627.1"/>
    <property type="molecule type" value="Genomic_DNA"/>
</dbReference>
<dbReference type="AlphaFoldDB" id="A0A0N4VJN2"/>
<proteinExistence type="predicted"/>
<evidence type="ECO:0000313" key="8">
    <source>
        <dbReference type="WBParaSite" id="EVEC_0001105301-mRNA-1"/>
    </source>
</evidence>
<gene>
    <name evidence="6" type="ORF">EVEC_LOCUS10378</name>
</gene>
<comment type="function">
    <text evidence="3">Involved in transvection phenomena (= synapsis-dependent gene expression), where the synaptic pairing of chromosomes carrying genes with which zeste interacts influences the expression of these genes. Zeste binds to DNA and stimulates transcription from a nearby promoter.</text>
</comment>
<reference evidence="6 7" key="2">
    <citation type="submission" date="2018-10" db="EMBL/GenBank/DDBJ databases">
        <authorList>
            <consortium name="Pathogen Informatics"/>
        </authorList>
    </citation>
    <scope>NUCLEOTIDE SEQUENCE [LARGE SCALE GENOMIC DNA]</scope>
</reference>
<dbReference type="WBParaSite" id="EVEC_0001105301-mRNA-1">
    <property type="protein sequence ID" value="EVEC_0001105301-mRNA-1"/>
    <property type="gene ID" value="EVEC_0001105301"/>
</dbReference>
<name>A0A0N4VJN2_ENTVE</name>
<evidence type="ECO:0000313" key="7">
    <source>
        <dbReference type="Proteomes" id="UP000274131"/>
    </source>
</evidence>
<dbReference type="Pfam" id="PF13873">
    <property type="entry name" value="Myb_DNA-bind_5"/>
    <property type="match status" value="1"/>
</dbReference>
<accession>A0A0N4VJN2</accession>
<sequence length="565" mass="63738">MVNKNGTSAAASLKSAEVSDGEDEQPLVPNKVQTRSATMVKVDGQNCDSVIREYDRLVLGIDPNNALRKTKFVLMGEMSDYLINEILDDADYLLVCDSKSTEANRRRAEAWKALLNKFERKYPGCNITPDMARRHFHYHRKRIQALVQTYEEHQKKKSGNRMEDPRSKFTATESAVYNYMIKSGSEPTPSGRFKACRTKNDSFSGVTSESIPENLSVVAEAATSSTLNDEGVDGRERQPTMTPTFTLRLLEEVKKSRGILKCANNRGESRRRKRIEWQRISEELNSQFGTAYTVMQIYKKVENVKGKVKQKLEAMKSLRDDRVATLENFTAPEQFFMENMMDGLDFEASSQMDEEAEDDQNHDILSQFGIGSRVDLSGPPVPQIKVESEEAFLPANLFAIASSSDASPSSSTKRVFSNASVAEMGLVIDPLSDHIRTKKARLSPVESLSNESPIPINLLLPMVTSDHSKPNSQTSSGPTLSFREELVSCLSQIPTERMQEIHRIVKHEIDTAYAQQIADEILNRKLMFSHPASKFISCTKERRMMDRNRESEKIKHTLFKLGLII</sequence>